<dbReference type="AlphaFoldDB" id="A0A0B6Z2X5"/>
<sequence length="244" mass="26914">LINILTNGSTYHAIRRGNSTEKTTVDYVEGDAVIVNRVRKIISCMRDVQPANVAKIYQSVYTEPLDNVEEVIKNIPGYGYWRESLEVELIDTNQDDDDVNINEYVLAEIEEIKKVQSQGGNVEEYLQNLLSSADTSQAGTDNESIQEGSDSWAGMANLQDASKKLETSENNIEDQAKLSHVKNYVQNLASSTLQDDNVKGESGKVLYTWSTKSETENDAVSSCHTPSISPPSTPPSTICDTSNL</sequence>
<reference evidence="2" key="1">
    <citation type="submission" date="2014-12" db="EMBL/GenBank/DDBJ databases">
        <title>Insight into the proteome of Arion vulgaris.</title>
        <authorList>
            <person name="Aradska J."/>
            <person name="Bulat T."/>
            <person name="Smidak R."/>
            <person name="Sarate P."/>
            <person name="Gangsoo J."/>
            <person name="Sialana F."/>
            <person name="Bilban M."/>
            <person name="Lubec G."/>
        </authorList>
    </citation>
    <scope>NUCLEOTIDE SEQUENCE</scope>
    <source>
        <tissue evidence="2">Skin</tissue>
    </source>
</reference>
<accession>A0A0B6Z2X5</accession>
<evidence type="ECO:0000256" key="1">
    <source>
        <dbReference type="SAM" id="MobiDB-lite"/>
    </source>
</evidence>
<protein>
    <submittedName>
        <fullName evidence="2">Uncharacterized protein</fullName>
    </submittedName>
</protein>
<feature type="region of interest" description="Disordered" evidence="1">
    <location>
        <begin position="213"/>
        <end position="244"/>
    </location>
</feature>
<feature type="non-terminal residue" evidence="2">
    <location>
        <position position="244"/>
    </location>
</feature>
<gene>
    <name evidence="2" type="primary">ORF46053</name>
</gene>
<proteinExistence type="predicted"/>
<feature type="compositionally biased region" description="Low complexity" evidence="1">
    <location>
        <begin position="235"/>
        <end position="244"/>
    </location>
</feature>
<dbReference type="EMBL" id="HACG01015882">
    <property type="protein sequence ID" value="CEK62747.1"/>
    <property type="molecule type" value="Transcribed_RNA"/>
</dbReference>
<evidence type="ECO:0000313" key="2">
    <source>
        <dbReference type="EMBL" id="CEK62747.1"/>
    </source>
</evidence>
<organism evidence="2">
    <name type="scientific">Arion vulgaris</name>
    <dbReference type="NCBI Taxonomy" id="1028688"/>
    <lineage>
        <taxon>Eukaryota</taxon>
        <taxon>Metazoa</taxon>
        <taxon>Spiralia</taxon>
        <taxon>Lophotrochozoa</taxon>
        <taxon>Mollusca</taxon>
        <taxon>Gastropoda</taxon>
        <taxon>Heterobranchia</taxon>
        <taxon>Euthyneura</taxon>
        <taxon>Panpulmonata</taxon>
        <taxon>Eupulmonata</taxon>
        <taxon>Stylommatophora</taxon>
        <taxon>Helicina</taxon>
        <taxon>Arionoidea</taxon>
        <taxon>Arionidae</taxon>
        <taxon>Arion</taxon>
    </lineage>
</organism>
<name>A0A0B6Z2X5_9EUPU</name>
<feature type="non-terminal residue" evidence="2">
    <location>
        <position position="1"/>
    </location>
</feature>